<protein>
    <submittedName>
        <fullName evidence="12">BED-type domain-containing protein</fullName>
    </submittedName>
</protein>
<dbReference type="SUPFAM" id="SSF53098">
    <property type="entry name" value="Ribonuclease H-like"/>
    <property type="match status" value="1"/>
</dbReference>
<organism evidence="11 12">
    <name type="scientific">Parascaris univalens</name>
    <name type="common">Nematode worm</name>
    <dbReference type="NCBI Taxonomy" id="6257"/>
    <lineage>
        <taxon>Eukaryota</taxon>
        <taxon>Metazoa</taxon>
        <taxon>Ecdysozoa</taxon>
        <taxon>Nematoda</taxon>
        <taxon>Chromadorea</taxon>
        <taxon>Rhabditida</taxon>
        <taxon>Spirurina</taxon>
        <taxon>Ascaridomorpha</taxon>
        <taxon>Ascaridoidea</taxon>
        <taxon>Ascarididae</taxon>
        <taxon>Parascaris</taxon>
    </lineage>
</organism>
<keyword evidence="2" id="KW-0479">Metal-binding</keyword>
<evidence type="ECO:0000256" key="5">
    <source>
        <dbReference type="ARBA" id="ARBA00023015"/>
    </source>
</evidence>
<evidence type="ECO:0000256" key="7">
    <source>
        <dbReference type="ARBA" id="ARBA00023242"/>
    </source>
</evidence>
<feature type="compositionally biased region" description="Polar residues" evidence="9">
    <location>
        <begin position="299"/>
        <end position="340"/>
    </location>
</feature>
<evidence type="ECO:0000256" key="9">
    <source>
        <dbReference type="SAM" id="MobiDB-lite"/>
    </source>
</evidence>
<feature type="compositionally biased region" description="Polar residues" evidence="9">
    <location>
        <begin position="185"/>
        <end position="194"/>
    </location>
</feature>
<evidence type="ECO:0000256" key="3">
    <source>
        <dbReference type="ARBA" id="ARBA00022771"/>
    </source>
</evidence>
<dbReference type="PANTHER" id="PTHR46481">
    <property type="entry name" value="ZINC FINGER BED DOMAIN-CONTAINING PROTEIN 4"/>
    <property type="match status" value="1"/>
</dbReference>
<reference evidence="12" key="1">
    <citation type="submission" date="2022-11" db="UniProtKB">
        <authorList>
            <consortium name="WormBaseParasite"/>
        </authorList>
    </citation>
    <scope>IDENTIFICATION</scope>
</reference>
<feature type="compositionally biased region" description="Low complexity" evidence="9">
    <location>
        <begin position="196"/>
        <end position="208"/>
    </location>
</feature>
<evidence type="ECO:0000259" key="10">
    <source>
        <dbReference type="PROSITE" id="PS50808"/>
    </source>
</evidence>
<feature type="region of interest" description="Disordered" evidence="9">
    <location>
        <begin position="298"/>
        <end position="361"/>
    </location>
</feature>
<keyword evidence="11" id="KW-1185">Reference proteome</keyword>
<dbReference type="GO" id="GO:0008270">
    <property type="term" value="F:zinc ion binding"/>
    <property type="evidence" value="ECO:0007669"/>
    <property type="project" value="UniProtKB-KW"/>
</dbReference>
<keyword evidence="5" id="KW-0805">Transcription regulation</keyword>
<keyword evidence="7" id="KW-0539">Nucleus</keyword>
<evidence type="ECO:0000256" key="1">
    <source>
        <dbReference type="ARBA" id="ARBA00004123"/>
    </source>
</evidence>
<sequence>MNSRCATARRVNRVRHRARYMTTFVDLHPASCPLPTKESKLASSEQLPHRIRPPALRKSTAISEETMDEENPSGDTAPHWDGGGVTAAAAAAAAAHALANSTAFGRRASSQPTATIHCTKSEPLSGEDLAMFAAANTHQSRSALAMHANSVPQTRISRLHDLAAMPTVRSCDGLLSDDAGSGSSFETHTSGRHQISTDSSSSTNSTSSRDAGVTLPLNSQLMPPKSVIQDDIRMKLGRFELVKKKGRSEVWNLFGQVLDTTTGARLPYVACYACKVLYTDTGGGTGNMTRHRCPLGTSYKDSSIGSSTDTNTDLPSQQSFETTVSASGQLSPETGSTYQRESPAPPQSHTSLTAQSSFESSPPFSDFDRRLFCASAVRCCATDLLPPVVFQGDGLRSVIETAISIGRRCRLADRQSLATLIPDTSTLQQLIDGSSKTVLSELKVEVGFAARTTGVSFSAESVAGDDRLTVISANYVGTDWRLKRRIISVEPRDQLRVGIERVLKECGVGALRVTIVSEESFSVIEPARISLCICATLNNIVHGIMALASDESHNVADVIASCQKIATTLEKMGLERWTDALSEQRGGRIDYLFYVYELLKFVRECVQHSSVAQYPDLIALVRPVDWSFVDEIRKYLEPFHVMATIFSQKAVINYHMVLPEWFALIHEFSGEEDDASANGDSPSKWLSGVRKATEEKLRAATSATIGIEHRMATVLNPRLKHLPIICTDLQRIEAYTKIRSMIGPWESRITNVKSEDQLTSETMEGEPPRKRISFLSSLEDRAMIDDELECYLRSQFPAIQTKDVLQFWSTLGQTQFPNLAHLARYLLSIPAACCQHRSQSNIGLPPESLSSLLVLRSSYAHATHLPDASSFSISSVLSAKPVITKVDA</sequence>
<dbReference type="Gene3D" id="1.10.10.1070">
    <property type="entry name" value="Zinc finger, BED domain-containing"/>
    <property type="match status" value="1"/>
</dbReference>
<comment type="subcellular location">
    <subcellularLocation>
        <location evidence="1">Nucleus</location>
    </subcellularLocation>
</comment>
<accession>A0A915BFT3</accession>
<keyword evidence="6" id="KW-0804">Transcription</keyword>
<evidence type="ECO:0000256" key="8">
    <source>
        <dbReference type="PROSITE-ProRule" id="PRU00027"/>
    </source>
</evidence>
<evidence type="ECO:0000256" key="2">
    <source>
        <dbReference type="ARBA" id="ARBA00022723"/>
    </source>
</evidence>
<dbReference type="AlphaFoldDB" id="A0A915BFT3"/>
<evidence type="ECO:0000313" key="11">
    <source>
        <dbReference type="Proteomes" id="UP000887569"/>
    </source>
</evidence>
<name>A0A915BFT3_PARUN</name>
<dbReference type="PANTHER" id="PTHR46481:SF10">
    <property type="entry name" value="ZINC FINGER BED DOMAIN-CONTAINING PROTEIN 39"/>
    <property type="match status" value="1"/>
</dbReference>
<evidence type="ECO:0000256" key="6">
    <source>
        <dbReference type="ARBA" id="ARBA00023163"/>
    </source>
</evidence>
<dbReference type="Proteomes" id="UP000887569">
    <property type="component" value="Unplaced"/>
</dbReference>
<dbReference type="GO" id="GO:0003677">
    <property type="term" value="F:DNA binding"/>
    <property type="evidence" value="ECO:0007669"/>
    <property type="project" value="InterPro"/>
</dbReference>
<dbReference type="PROSITE" id="PS50808">
    <property type="entry name" value="ZF_BED"/>
    <property type="match status" value="1"/>
</dbReference>
<dbReference type="InterPro" id="IPR012337">
    <property type="entry name" value="RNaseH-like_sf"/>
</dbReference>
<dbReference type="InterPro" id="IPR052035">
    <property type="entry name" value="ZnF_BED_domain_contain"/>
</dbReference>
<keyword evidence="3 8" id="KW-0863">Zinc-finger</keyword>
<keyword evidence="4" id="KW-0862">Zinc</keyword>
<dbReference type="InterPro" id="IPR003656">
    <property type="entry name" value="Znf_BED"/>
</dbReference>
<feature type="domain" description="BED-type" evidence="10">
    <location>
        <begin position="245"/>
        <end position="291"/>
    </location>
</feature>
<evidence type="ECO:0000313" key="12">
    <source>
        <dbReference type="WBParaSite" id="PgR037_g093_t01"/>
    </source>
</evidence>
<evidence type="ECO:0000256" key="4">
    <source>
        <dbReference type="ARBA" id="ARBA00022833"/>
    </source>
</evidence>
<feature type="region of interest" description="Disordered" evidence="9">
    <location>
        <begin position="181"/>
        <end position="222"/>
    </location>
</feature>
<dbReference type="WBParaSite" id="PgR037_g093_t01">
    <property type="protein sequence ID" value="PgR037_g093_t01"/>
    <property type="gene ID" value="PgR037_g093"/>
</dbReference>
<dbReference type="GO" id="GO:0005634">
    <property type="term" value="C:nucleus"/>
    <property type="evidence" value="ECO:0007669"/>
    <property type="project" value="UniProtKB-SubCell"/>
</dbReference>
<proteinExistence type="predicted"/>